<name>A0ABW4LM82_9BACI</name>
<dbReference type="EMBL" id="JBHUEM010000005">
    <property type="protein sequence ID" value="MFD1736207.1"/>
    <property type="molecule type" value="Genomic_DNA"/>
</dbReference>
<proteinExistence type="predicted"/>
<evidence type="ECO:0000313" key="3">
    <source>
        <dbReference type="Proteomes" id="UP001597214"/>
    </source>
</evidence>
<gene>
    <name evidence="2" type="ORF">ACFSCX_06470</name>
</gene>
<reference evidence="3" key="1">
    <citation type="journal article" date="2019" name="Int. J. Syst. Evol. Microbiol.">
        <title>The Global Catalogue of Microorganisms (GCM) 10K type strain sequencing project: providing services to taxonomists for standard genome sequencing and annotation.</title>
        <authorList>
            <consortium name="The Broad Institute Genomics Platform"/>
            <consortium name="The Broad Institute Genome Sequencing Center for Infectious Disease"/>
            <person name="Wu L."/>
            <person name="Ma J."/>
        </authorList>
    </citation>
    <scope>NUCLEOTIDE SEQUENCE [LARGE SCALE GENOMIC DNA]</scope>
    <source>
        <strain evidence="3">CCUG 49339</strain>
    </source>
</reference>
<dbReference type="RefSeq" id="WP_377927354.1">
    <property type="nucleotide sequence ID" value="NZ_JBHUEM010000005.1"/>
</dbReference>
<sequence>MLKKLDKLVEKAFCVAMIVAVIMCVVEGYQTIERNNAKKMEMESSYAIDQ</sequence>
<evidence type="ECO:0000256" key="1">
    <source>
        <dbReference type="SAM" id="Phobius"/>
    </source>
</evidence>
<keyword evidence="1" id="KW-1133">Transmembrane helix</keyword>
<evidence type="ECO:0000313" key="2">
    <source>
        <dbReference type="EMBL" id="MFD1736207.1"/>
    </source>
</evidence>
<dbReference type="Proteomes" id="UP001597214">
    <property type="component" value="Unassembled WGS sequence"/>
</dbReference>
<keyword evidence="3" id="KW-1185">Reference proteome</keyword>
<keyword evidence="1" id="KW-0812">Transmembrane</keyword>
<comment type="caution">
    <text evidence="2">The sequence shown here is derived from an EMBL/GenBank/DDBJ whole genome shotgun (WGS) entry which is preliminary data.</text>
</comment>
<organism evidence="2 3">
    <name type="scientific">Bacillus salitolerans</name>
    <dbReference type="NCBI Taxonomy" id="1437434"/>
    <lineage>
        <taxon>Bacteria</taxon>
        <taxon>Bacillati</taxon>
        <taxon>Bacillota</taxon>
        <taxon>Bacilli</taxon>
        <taxon>Bacillales</taxon>
        <taxon>Bacillaceae</taxon>
        <taxon>Bacillus</taxon>
    </lineage>
</organism>
<feature type="transmembrane region" description="Helical" evidence="1">
    <location>
        <begin position="12"/>
        <end position="32"/>
    </location>
</feature>
<protein>
    <submittedName>
        <fullName evidence="2">Uncharacterized protein</fullName>
    </submittedName>
</protein>
<keyword evidence="1" id="KW-0472">Membrane</keyword>
<accession>A0ABW4LM82</accession>